<proteinExistence type="predicted"/>
<dbReference type="HOGENOM" id="CLU_3352002_0_0_1"/>
<dbReference type="EMBL" id="AGNK02005220">
    <property type="status" value="NOT_ANNOTATED_CDS"/>
    <property type="molecule type" value="Genomic_DNA"/>
</dbReference>
<name>K3ZPF7_SETIT</name>
<reference evidence="2" key="1">
    <citation type="journal article" date="2012" name="Nat. Biotechnol.">
        <title>Reference genome sequence of the model plant Setaria.</title>
        <authorList>
            <person name="Bennetzen J.L."/>
            <person name="Schmutz J."/>
            <person name="Wang H."/>
            <person name="Percifield R."/>
            <person name="Hawkins J."/>
            <person name="Pontaroli A.C."/>
            <person name="Estep M."/>
            <person name="Feng L."/>
            <person name="Vaughn J.N."/>
            <person name="Grimwood J."/>
            <person name="Jenkins J."/>
            <person name="Barry K."/>
            <person name="Lindquist E."/>
            <person name="Hellsten U."/>
            <person name="Deshpande S."/>
            <person name="Wang X."/>
            <person name="Wu X."/>
            <person name="Mitros T."/>
            <person name="Triplett J."/>
            <person name="Yang X."/>
            <person name="Ye C.Y."/>
            <person name="Mauro-Herrera M."/>
            <person name="Wang L."/>
            <person name="Li P."/>
            <person name="Sharma M."/>
            <person name="Sharma R."/>
            <person name="Ronald P.C."/>
            <person name="Panaud O."/>
            <person name="Kellogg E.A."/>
            <person name="Brutnell T.P."/>
            <person name="Doust A.N."/>
            <person name="Tuskan G.A."/>
            <person name="Rokhsar D."/>
            <person name="Devos K.M."/>
        </authorList>
    </citation>
    <scope>NUCLEOTIDE SEQUENCE [LARGE SCALE GENOMIC DNA]</scope>
    <source>
        <strain evidence="2">cv. Yugu1</strain>
    </source>
</reference>
<accession>K3ZPF7</accession>
<reference evidence="1" key="2">
    <citation type="submission" date="2018-08" db="UniProtKB">
        <authorList>
            <consortium name="EnsemblPlants"/>
        </authorList>
    </citation>
    <scope>IDENTIFICATION</scope>
    <source>
        <strain evidence="1">Yugu1</strain>
    </source>
</reference>
<organism evidence="1 2">
    <name type="scientific">Setaria italica</name>
    <name type="common">Foxtail millet</name>
    <name type="synonym">Panicum italicum</name>
    <dbReference type="NCBI Taxonomy" id="4555"/>
    <lineage>
        <taxon>Eukaryota</taxon>
        <taxon>Viridiplantae</taxon>
        <taxon>Streptophyta</taxon>
        <taxon>Embryophyta</taxon>
        <taxon>Tracheophyta</taxon>
        <taxon>Spermatophyta</taxon>
        <taxon>Magnoliopsida</taxon>
        <taxon>Liliopsida</taxon>
        <taxon>Poales</taxon>
        <taxon>Poaceae</taxon>
        <taxon>PACMAD clade</taxon>
        <taxon>Panicoideae</taxon>
        <taxon>Panicodae</taxon>
        <taxon>Paniceae</taxon>
        <taxon>Cenchrinae</taxon>
        <taxon>Setaria</taxon>
    </lineage>
</organism>
<dbReference type="Gramene" id="KQK95805">
    <property type="protein sequence ID" value="KQK95805"/>
    <property type="gene ID" value="SETIT_028487mg"/>
</dbReference>
<evidence type="ECO:0000313" key="1">
    <source>
        <dbReference type="EnsemblPlants" id="KQK95805"/>
    </source>
</evidence>
<dbReference type="EnsemblPlants" id="KQK95805">
    <property type="protein sequence ID" value="KQK95805"/>
    <property type="gene ID" value="SETIT_028487mg"/>
</dbReference>
<keyword evidence="2" id="KW-1185">Reference proteome</keyword>
<evidence type="ECO:0000313" key="2">
    <source>
        <dbReference type="Proteomes" id="UP000004995"/>
    </source>
</evidence>
<dbReference type="AlphaFoldDB" id="K3ZPF7"/>
<sequence>MRGFRLQKQRPLASCNLLKIFKTKHQTIFSFYKTCSP</sequence>
<protein>
    <submittedName>
        <fullName evidence="1">Uncharacterized protein</fullName>
    </submittedName>
</protein>
<dbReference type="InParanoid" id="K3ZPF7"/>
<dbReference type="Proteomes" id="UP000004995">
    <property type="component" value="Unassembled WGS sequence"/>
</dbReference>